<protein>
    <submittedName>
        <fullName evidence="2">Uncharacterized protein</fullName>
    </submittedName>
</protein>
<feature type="compositionally biased region" description="Polar residues" evidence="1">
    <location>
        <begin position="177"/>
        <end position="187"/>
    </location>
</feature>
<feature type="region of interest" description="Disordered" evidence="1">
    <location>
        <begin position="349"/>
        <end position="390"/>
    </location>
</feature>
<sequence>MPAIHKRKQSIVRNLSRRHELAVAEKFGVWPVTEAIPSSCRPKTATLSCSLLAKLADLALRTTSLKDFQRHLLRAWKFRLTDNLPPAKELGLQLSDVVIALHHLEKAESAEAARPETPRILRRASVAKPHHPINSSPGVPEPQESPAHRPELRRSSKSAAGAKINAWASTIKRPRKASNSVSNTANPDTMLDNSEDEAPTPRGVKRAKTTASPRPTSTLLPTPQLSPRLATKRPSRISRTRANSQHSSQPGSAYVPPSPGLPESVDSSGPVRRLRRGLSGDLSRQEEHAFFFKMPKGQHYKKVDPVMIDDIMGITDFDSLPYPVEVKGNKRGEYYEVANADELRAMVETRKHSSPDDSSRSTEASASPAPSVHQLPKQQEPSRAPTPFIPTLSKPVELSVSLLPSPEPSPIAMTTPAPLSVAVQSPIPQESKTPGSPTTLPESSESMYKSLVDSFFKDFPRTMLAANTSILRSQDGQALSPQKQAQISALSVNFLTDVQSVRKKYEVGIEELLFPQDEGASVQNQSTCTTMTETEEQREDEASDIMHQNSTPTGFKAPYGLAILS</sequence>
<feature type="compositionally biased region" description="Polar residues" evidence="1">
    <location>
        <begin position="240"/>
        <end position="251"/>
    </location>
</feature>
<feature type="compositionally biased region" description="Low complexity" evidence="1">
    <location>
        <begin position="209"/>
        <end position="229"/>
    </location>
</feature>
<evidence type="ECO:0000256" key="1">
    <source>
        <dbReference type="SAM" id="MobiDB-lite"/>
    </source>
</evidence>
<feature type="region of interest" description="Disordered" evidence="1">
    <location>
        <begin position="533"/>
        <end position="553"/>
    </location>
</feature>
<proteinExistence type="predicted"/>
<keyword evidence="3" id="KW-1185">Reference proteome</keyword>
<dbReference type="EMBL" id="JAGMWT010000009">
    <property type="protein sequence ID" value="KAH7122308.1"/>
    <property type="molecule type" value="Genomic_DNA"/>
</dbReference>
<comment type="caution">
    <text evidence="2">The sequence shown here is derived from an EMBL/GenBank/DDBJ whole genome shotgun (WGS) entry which is preliminary data.</text>
</comment>
<evidence type="ECO:0000313" key="3">
    <source>
        <dbReference type="Proteomes" id="UP000700596"/>
    </source>
</evidence>
<evidence type="ECO:0000313" key="2">
    <source>
        <dbReference type="EMBL" id="KAH7122308.1"/>
    </source>
</evidence>
<organism evidence="2 3">
    <name type="scientific">Dendryphion nanum</name>
    <dbReference type="NCBI Taxonomy" id="256645"/>
    <lineage>
        <taxon>Eukaryota</taxon>
        <taxon>Fungi</taxon>
        <taxon>Dikarya</taxon>
        <taxon>Ascomycota</taxon>
        <taxon>Pezizomycotina</taxon>
        <taxon>Dothideomycetes</taxon>
        <taxon>Pleosporomycetidae</taxon>
        <taxon>Pleosporales</taxon>
        <taxon>Torulaceae</taxon>
        <taxon>Dendryphion</taxon>
    </lineage>
</organism>
<reference evidence="2" key="1">
    <citation type="journal article" date="2021" name="Nat. Commun.">
        <title>Genetic determinants of endophytism in the Arabidopsis root mycobiome.</title>
        <authorList>
            <person name="Mesny F."/>
            <person name="Miyauchi S."/>
            <person name="Thiergart T."/>
            <person name="Pickel B."/>
            <person name="Atanasova L."/>
            <person name="Karlsson M."/>
            <person name="Huettel B."/>
            <person name="Barry K.W."/>
            <person name="Haridas S."/>
            <person name="Chen C."/>
            <person name="Bauer D."/>
            <person name="Andreopoulos W."/>
            <person name="Pangilinan J."/>
            <person name="LaButti K."/>
            <person name="Riley R."/>
            <person name="Lipzen A."/>
            <person name="Clum A."/>
            <person name="Drula E."/>
            <person name="Henrissat B."/>
            <person name="Kohler A."/>
            <person name="Grigoriev I.V."/>
            <person name="Martin F.M."/>
            <person name="Hacquard S."/>
        </authorList>
    </citation>
    <scope>NUCLEOTIDE SEQUENCE</scope>
    <source>
        <strain evidence="2">MPI-CAGE-CH-0243</strain>
    </source>
</reference>
<dbReference type="Proteomes" id="UP000700596">
    <property type="component" value="Unassembled WGS sequence"/>
</dbReference>
<gene>
    <name evidence="2" type="ORF">B0J11DRAFT_335285</name>
</gene>
<name>A0A9P9DN50_9PLEO</name>
<feature type="compositionally biased region" description="Basic residues" evidence="1">
    <location>
        <begin position="230"/>
        <end position="239"/>
    </location>
</feature>
<dbReference type="AlphaFoldDB" id="A0A9P9DN50"/>
<feature type="compositionally biased region" description="Basic and acidic residues" evidence="1">
    <location>
        <begin position="349"/>
        <end position="360"/>
    </location>
</feature>
<feature type="region of interest" description="Disordered" evidence="1">
    <location>
        <begin position="424"/>
        <end position="445"/>
    </location>
</feature>
<feature type="region of interest" description="Disordered" evidence="1">
    <location>
        <begin position="128"/>
        <end position="282"/>
    </location>
</feature>
<dbReference type="OrthoDB" id="10685342at2759"/>
<accession>A0A9P9DN50</accession>
<feature type="compositionally biased region" description="Acidic residues" evidence="1">
    <location>
        <begin position="533"/>
        <end position="543"/>
    </location>
</feature>